<name>A0ABQ5QQ11_9ACTN</name>
<keyword evidence="9" id="KW-1185">Reference proteome</keyword>
<keyword evidence="3 5" id="KW-0378">Hydrolase</keyword>
<evidence type="ECO:0000313" key="9">
    <source>
        <dbReference type="Proteomes" id="UP001144280"/>
    </source>
</evidence>
<dbReference type="InterPro" id="IPR013320">
    <property type="entry name" value="ConA-like_dom_sf"/>
</dbReference>
<keyword evidence="4 5" id="KW-0326">Glycosidase</keyword>
<dbReference type="InterPro" id="IPR018053">
    <property type="entry name" value="Glyco_hydro_32_AS"/>
</dbReference>
<evidence type="ECO:0000259" key="7">
    <source>
        <dbReference type="Pfam" id="PF08244"/>
    </source>
</evidence>
<reference evidence="8" key="1">
    <citation type="submission" date="2022-12" db="EMBL/GenBank/DDBJ databases">
        <title>New Phytohabitans aurantiacus sp. RD004123 nov., an actinomycete isolated from soil.</title>
        <authorList>
            <person name="Triningsih D.W."/>
            <person name="Harunari E."/>
            <person name="Igarashi Y."/>
        </authorList>
    </citation>
    <scope>NUCLEOTIDE SEQUENCE</scope>
    <source>
        <strain evidence="8">RD004123</strain>
    </source>
</reference>
<dbReference type="CDD" id="cd08996">
    <property type="entry name" value="GH32_FFase"/>
    <property type="match status" value="1"/>
</dbReference>
<dbReference type="InterPro" id="IPR051214">
    <property type="entry name" value="GH32_Enzymes"/>
</dbReference>
<evidence type="ECO:0000256" key="3">
    <source>
        <dbReference type="ARBA" id="ARBA00022801"/>
    </source>
</evidence>
<dbReference type="Gene3D" id="2.60.120.560">
    <property type="entry name" value="Exo-inulinase, domain 1"/>
    <property type="match status" value="1"/>
</dbReference>
<gene>
    <name evidence="8" type="ORF">Pa4123_15910</name>
</gene>
<dbReference type="SUPFAM" id="SSF75005">
    <property type="entry name" value="Arabinanase/levansucrase/invertase"/>
    <property type="match status" value="1"/>
</dbReference>
<proteinExistence type="inferred from homology"/>
<dbReference type="RefSeq" id="WP_281893511.1">
    <property type="nucleotide sequence ID" value="NZ_BSDI01000007.1"/>
</dbReference>
<dbReference type="Gene3D" id="2.115.10.20">
    <property type="entry name" value="Glycosyl hydrolase domain, family 43"/>
    <property type="match status" value="1"/>
</dbReference>
<evidence type="ECO:0000256" key="2">
    <source>
        <dbReference type="ARBA" id="ARBA00012758"/>
    </source>
</evidence>
<protein>
    <recommendedName>
        <fullName evidence="2">beta-fructofuranosidase</fullName>
        <ecNumber evidence="2">3.2.1.26</ecNumber>
    </recommendedName>
</protein>
<feature type="domain" description="Glycosyl hydrolase family 32 C-terminal" evidence="7">
    <location>
        <begin position="337"/>
        <end position="455"/>
    </location>
</feature>
<accession>A0ABQ5QQ11</accession>
<evidence type="ECO:0000256" key="4">
    <source>
        <dbReference type="ARBA" id="ARBA00023295"/>
    </source>
</evidence>
<dbReference type="InterPro" id="IPR013148">
    <property type="entry name" value="Glyco_hydro_32_N"/>
</dbReference>
<evidence type="ECO:0000259" key="6">
    <source>
        <dbReference type="Pfam" id="PF00251"/>
    </source>
</evidence>
<dbReference type="InterPro" id="IPR001362">
    <property type="entry name" value="Glyco_hydro_32"/>
</dbReference>
<comment type="caution">
    <text evidence="8">The sequence shown here is derived from an EMBL/GenBank/DDBJ whole genome shotgun (WGS) entry which is preliminary data.</text>
</comment>
<dbReference type="SMART" id="SM00640">
    <property type="entry name" value="Glyco_32"/>
    <property type="match status" value="1"/>
</dbReference>
<dbReference type="PROSITE" id="PS00609">
    <property type="entry name" value="GLYCOSYL_HYDROL_F32"/>
    <property type="match status" value="1"/>
</dbReference>
<dbReference type="Proteomes" id="UP001144280">
    <property type="component" value="Unassembled WGS sequence"/>
</dbReference>
<feature type="domain" description="Glycosyl hydrolase family 32 N-terminal" evidence="6">
    <location>
        <begin position="11"/>
        <end position="313"/>
    </location>
</feature>
<dbReference type="PANTHER" id="PTHR43101">
    <property type="entry name" value="BETA-FRUCTOSIDASE"/>
    <property type="match status" value="1"/>
</dbReference>
<sequence>MTVEPAFPVLHVRPPTGWVNDPNGPFRWNGTYHLFYQHNPSAPVHAQIAWGHSSSTDLLRWRTEPVALTPTPGHLDAGGCWSGCVVDDAGVPTAVYTGIGDGVLDASVCLATADDDTLRSWSKQPAAAARPPEGLDLLGYRDPFVFTVDGRRYALVGAGLAGGGAATVLLYACDDLRAWTYLGPLLDTGDAVAKAHAPADIWECPQLVRLADRWVLIVSLWTDEVLGQVAYLAGDLDVSGGVPRFTPTHGGLVDSGRDFYAPAVLPAPDRTLMWGWTWEDRGETDVLASGWAGALTLPRELSLDAAGRLVTAPARELHALRGAATTRVLGAQESLLLPSGPLDIEIRLHCPPDRPATLALGSGDELTVTVDPATGQVDLRRRVHHADRAARAAAGRVTPHTNVVDVRLLLDGSIVELFLPDGVVFTERLYPASTSHDTVLHVRGAPGTQAEVTAWQLRTPGAQ</sequence>
<dbReference type="GO" id="GO:0016787">
    <property type="term" value="F:hydrolase activity"/>
    <property type="evidence" value="ECO:0007669"/>
    <property type="project" value="UniProtKB-KW"/>
</dbReference>
<dbReference type="SUPFAM" id="SSF49899">
    <property type="entry name" value="Concanavalin A-like lectins/glucanases"/>
    <property type="match status" value="1"/>
</dbReference>
<dbReference type="EC" id="3.2.1.26" evidence="2"/>
<dbReference type="InterPro" id="IPR013189">
    <property type="entry name" value="Glyco_hydro_32_C"/>
</dbReference>
<dbReference type="EMBL" id="BSDI01000007">
    <property type="protein sequence ID" value="GLH96317.1"/>
    <property type="molecule type" value="Genomic_DNA"/>
</dbReference>
<organism evidence="8 9">
    <name type="scientific">Phytohabitans aurantiacus</name>
    <dbReference type="NCBI Taxonomy" id="3016789"/>
    <lineage>
        <taxon>Bacteria</taxon>
        <taxon>Bacillati</taxon>
        <taxon>Actinomycetota</taxon>
        <taxon>Actinomycetes</taxon>
        <taxon>Micromonosporales</taxon>
        <taxon>Micromonosporaceae</taxon>
    </lineage>
</organism>
<dbReference type="PANTHER" id="PTHR43101:SF1">
    <property type="entry name" value="BETA-FRUCTOSIDASE"/>
    <property type="match status" value="1"/>
</dbReference>
<evidence type="ECO:0000313" key="8">
    <source>
        <dbReference type="EMBL" id="GLH96317.1"/>
    </source>
</evidence>
<evidence type="ECO:0000256" key="1">
    <source>
        <dbReference type="ARBA" id="ARBA00009902"/>
    </source>
</evidence>
<dbReference type="Pfam" id="PF08244">
    <property type="entry name" value="Glyco_hydro_32C"/>
    <property type="match status" value="1"/>
</dbReference>
<dbReference type="InterPro" id="IPR023296">
    <property type="entry name" value="Glyco_hydro_beta-prop_sf"/>
</dbReference>
<dbReference type="Pfam" id="PF00251">
    <property type="entry name" value="Glyco_hydro_32N"/>
    <property type="match status" value="1"/>
</dbReference>
<evidence type="ECO:0000256" key="5">
    <source>
        <dbReference type="RuleBase" id="RU362110"/>
    </source>
</evidence>
<comment type="similarity">
    <text evidence="1 5">Belongs to the glycosyl hydrolase 32 family.</text>
</comment>